<reference evidence="2" key="1">
    <citation type="submission" date="2023-06" db="EMBL/GenBank/DDBJ databases">
        <title>Genome-scale phylogeny and comparative genomics of the fungal order Sordariales.</title>
        <authorList>
            <consortium name="Lawrence Berkeley National Laboratory"/>
            <person name="Hensen N."/>
            <person name="Bonometti L."/>
            <person name="Westerberg I."/>
            <person name="Brannstrom I.O."/>
            <person name="Guillou S."/>
            <person name="Cros-Aarteil S."/>
            <person name="Calhoun S."/>
            <person name="Haridas S."/>
            <person name="Kuo A."/>
            <person name="Mondo S."/>
            <person name="Pangilinan J."/>
            <person name="Riley R."/>
            <person name="Labutti K."/>
            <person name="Andreopoulos B."/>
            <person name="Lipzen A."/>
            <person name="Chen C."/>
            <person name="Yanf M."/>
            <person name="Daum C."/>
            <person name="Ng V."/>
            <person name="Clum A."/>
            <person name="Steindorff A."/>
            <person name="Ohm R."/>
            <person name="Martin F."/>
            <person name="Silar P."/>
            <person name="Natvig D."/>
            <person name="Lalanne C."/>
            <person name="Gautier V."/>
            <person name="Ament-Velasquez S.L."/>
            <person name="Kruys A."/>
            <person name="Hutchinson M.I."/>
            <person name="Powell A.J."/>
            <person name="Barry K."/>
            <person name="Miller A.N."/>
            <person name="Grigoriev I.V."/>
            <person name="Debuchy R."/>
            <person name="Gladieux P."/>
            <person name="Thoren M.H."/>
            <person name="Johannesson H."/>
        </authorList>
    </citation>
    <scope>NUCLEOTIDE SEQUENCE</scope>
    <source>
        <strain evidence="2">CBS 307.81</strain>
    </source>
</reference>
<dbReference type="EMBL" id="JAULSY010000212">
    <property type="protein sequence ID" value="KAK0654722.1"/>
    <property type="molecule type" value="Genomic_DNA"/>
</dbReference>
<comment type="caution">
    <text evidence="2">The sequence shown here is derived from an EMBL/GenBank/DDBJ whole genome shotgun (WGS) entry which is preliminary data.</text>
</comment>
<accession>A0AA39YLD1</accession>
<keyword evidence="1" id="KW-0812">Transmembrane</keyword>
<keyword evidence="1" id="KW-0472">Membrane</keyword>
<protein>
    <submittedName>
        <fullName evidence="2">Uncharacterized protein</fullName>
    </submittedName>
</protein>
<name>A0AA39YLD1_9PEZI</name>
<evidence type="ECO:0000313" key="2">
    <source>
        <dbReference type="EMBL" id="KAK0654722.1"/>
    </source>
</evidence>
<organism evidence="2 3">
    <name type="scientific">Cercophora samala</name>
    <dbReference type="NCBI Taxonomy" id="330535"/>
    <lineage>
        <taxon>Eukaryota</taxon>
        <taxon>Fungi</taxon>
        <taxon>Dikarya</taxon>
        <taxon>Ascomycota</taxon>
        <taxon>Pezizomycotina</taxon>
        <taxon>Sordariomycetes</taxon>
        <taxon>Sordariomycetidae</taxon>
        <taxon>Sordariales</taxon>
        <taxon>Lasiosphaeriaceae</taxon>
        <taxon>Cercophora</taxon>
    </lineage>
</organism>
<feature type="transmembrane region" description="Helical" evidence="1">
    <location>
        <begin position="41"/>
        <end position="59"/>
    </location>
</feature>
<evidence type="ECO:0000313" key="3">
    <source>
        <dbReference type="Proteomes" id="UP001174997"/>
    </source>
</evidence>
<feature type="transmembrane region" description="Helical" evidence="1">
    <location>
        <begin position="65"/>
        <end position="87"/>
    </location>
</feature>
<gene>
    <name evidence="2" type="ORF">QBC41DRAFT_57203</name>
</gene>
<sequence>MIVMTRGKGKKKTGIWNMELNGLGAYQMGSTVIPKGVSGKIFLFLLFFLLFFFFFWFGLTHFNSFWAVTFFLFLIKRVMGIFVFLAFRGLHAGSTQLLSW</sequence>
<dbReference type="Proteomes" id="UP001174997">
    <property type="component" value="Unassembled WGS sequence"/>
</dbReference>
<dbReference type="AlphaFoldDB" id="A0AA39YLD1"/>
<keyword evidence="1" id="KW-1133">Transmembrane helix</keyword>
<proteinExistence type="predicted"/>
<keyword evidence="3" id="KW-1185">Reference proteome</keyword>
<evidence type="ECO:0000256" key="1">
    <source>
        <dbReference type="SAM" id="Phobius"/>
    </source>
</evidence>